<feature type="transmembrane region" description="Helical" evidence="2">
    <location>
        <begin position="24"/>
        <end position="45"/>
    </location>
</feature>
<protein>
    <submittedName>
        <fullName evidence="3">Uncharacterized protein</fullName>
    </submittedName>
</protein>
<feature type="compositionally biased region" description="Basic and acidic residues" evidence="1">
    <location>
        <begin position="320"/>
        <end position="334"/>
    </location>
</feature>
<keyword evidence="2" id="KW-0472">Membrane</keyword>
<organism evidence="3 4">
    <name type="scientific">Ramalina farinacea</name>
    <dbReference type="NCBI Taxonomy" id="258253"/>
    <lineage>
        <taxon>Eukaryota</taxon>
        <taxon>Fungi</taxon>
        <taxon>Dikarya</taxon>
        <taxon>Ascomycota</taxon>
        <taxon>Pezizomycotina</taxon>
        <taxon>Lecanoromycetes</taxon>
        <taxon>OSLEUM clade</taxon>
        <taxon>Lecanoromycetidae</taxon>
        <taxon>Lecanorales</taxon>
        <taxon>Lecanorineae</taxon>
        <taxon>Ramalinaceae</taxon>
        <taxon>Ramalina</taxon>
    </lineage>
</organism>
<dbReference type="PANTHER" id="PTHR35184:SF1">
    <property type="entry name" value="INTEGRAL MEMBRANE PROTEIN"/>
    <property type="match status" value="1"/>
</dbReference>
<reference evidence="3" key="1">
    <citation type="journal article" date="2023" name="Genome Biol. Evol.">
        <title>First Whole Genome Sequence and Flow Cytometry Genome Size Data for the Lichen-Forming Fungus Ramalina farinacea (Ascomycota).</title>
        <authorList>
            <person name="Llewellyn T."/>
            <person name="Mian S."/>
            <person name="Hill R."/>
            <person name="Leitch I.J."/>
            <person name="Gaya E."/>
        </authorList>
    </citation>
    <scope>NUCLEOTIDE SEQUENCE</scope>
    <source>
        <strain evidence="3">LIQ254RAFAR</strain>
    </source>
</reference>
<dbReference type="PANTHER" id="PTHR35184">
    <property type="entry name" value="YALI0C10208P"/>
    <property type="match status" value="1"/>
</dbReference>
<dbReference type="Pfam" id="PF11309">
    <property type="entry name" value="DUF3112"/>
    <property type="match status" value="1"/>
</dbReference>
<feature type="transmembrane region" description="Helical" evidence="2">
    <location>
        <begin position="254"/>
        <end position="273"/>
    </location>
</feature>
<dbReference type="InterPro" id="IPR021460">
    <property type="entry name" value="DUF3112"/>
</dbReference>
<feature type="transmembrane region" description="Helical" evidence="2">
    <location>
        <begin position="176"/>
        <end position="195"/>
    </location>
</feature>
<name>A0AA43QS91_9LECA</name>
<comment type="caution">
    <text evidence="3">The sequence shown here is derived from an EMBL/GenBank/DDBJ whole genome shotgun (WGS) entry which is preliminary data.</text>
</comment>
<feature type="transmembrane region" description="Helical" evidence="2">
    <location>
        <begin position="131"/>
        <end position="156"/>
    </location>
</feature>
<feature type="transmembrane region" description="Helical" evidence="2">
    <location>
        <begin position="57"/>
        <end position="76"/>
    </location>
</feature>
<keyword evidence="2" id="KW-0812">Transmembrane</keyword>
<feature type="transmembrane region" description="Helical" evidence="2">
    <location>
        <begin position="216"/>
        <end position="234"/>
    </location>
</feature>
<keyword evidence="4" id="KW-1185">Reference proteome</keyword>
<keyword evidence="2" id="KW-1133">Transmembrane helix</keyword>
<evidence type="ECO:0000313" key="3">
    <source>
        <dbReference type="EMBL" id="MDI1491577.1"/>
    </source>
</evidence>
<dbReference type="AlphaFoldDB" id="A0AA43QS91"/>
<dbReference type="Proteomes" id="UP001161017">
    <property type="component" value="Unassembled WGS sequence"/>
</dbReference>
<feature type="compositionally biased region" description="Low complexity" evidence="1">
    <location>
        <begin position="310"/>
        <end position="319"/>
    </location>
</feature>
<proteinExistence type="predicted"/>
<gene>
    <name evidence="3" type="ORF">OHK93_002786</name>
</gene>
<evidence type="ECO:0000256" key="2">
    <source>
        <dbReference type="SAM" id="Phobius"/>
    </source>
</evidence>
<evidence type="ECO:0000256" key="1">
    <source>
        <dbReference type="SAM" id="MobiDB-lite"/>
    </source>
</evidence>
<feature type="region of interest" description="Disordered" evidence="1">
    <location>
        <begin position="306"/>
        <end position="373"/>
    </location>
</feature>
<feature type="compositionally biased region" description="Acidic residues" evidence="1">
    <location>
        <begin position="341"/>
        <end position="351"/>
    </location>
</feature>
<feature type="transmembrane region" description="Helical" evidence="2">
    <location>
        <begin position="88"/>
        <end position="111"/>
    </location>
</feature>
<dbReference type="EMBL" id="JAPUFD010000015">
    <property type="protein sequence ID" value="MDI1491577.1"/>
    <property type="molecule type" value="Genomic_DNA"/>
</dbReference>
<sequence>MAKPPGPPYPAKTAGLGGLPTKTVDIPICAVFLLLFLCGAVSHMFIFQTNRRRGHKFIMSGMLFGFCMARIVTQIMRITWACHPTNVSVAIASQVFVAAGVVLVFVINIIFAQRIFRARHPHLGWHRIAHYSFIGIYVLIVVTLVMLIISVVQSFYTLNAHTKHIDRAITLYGQTLYAIIAFLPIPIVLVSVFILPRAQKRPEKFGSGRWRHKIGILLVSSGLLCLGAAFRVGINYTGGTRPREDPAGYQSKACFYIFNFGVEIVVVLAYVVVRVDKRFWVPDHSHQAGDYMRTDAEKLRGIAGAGAGAVGEKSSSSEEGTGREEGRFRREESKLANIVGPEEEIFDDDHEQAEAVAHQPPVKATERGVGSAV</sequence>
<evidence type="ECO:0000313" key="4">
    <source>
        <dbReference type="Proteomes" id="UP001161017"/>
    </source>
</evidence>
<accession>A0AA43QS91</accession>